<evidence type="ECO:0000256" key="6">
    <source>
        <dbReference type="ARBA" id="ARBA00022679"/>
    </source>
</evidence>
<dbReference type="PANTHER" id="PTHR45453">
    <property type="entry name" value="PHOSPHATE REGULON SENSOR PROTEIN PHOR"/>
    <property type="match status" value="1"/>
</dbReference>
<dbReference type="InterPro" id="IPR013767">
    <property type="entry name" value="PAS_fold"/>
</dbReference>
<dbReference type="PANTHER" id="PTHR45453:SF2">
    <property type="entry name" value="HISTIDINE KINASE"/>
    <property type="match status" value="1"/>
</dbReference>
<keyword evidence="10 11" id="KW-0472">Membrane</keyword>
<dbReference type="PRINTS" id="PR00344">
    <property type="entry name" value="BCTRLSENSOR"/>
</dbReference>
<dbReference type="InterPro" id="IPR003594">
    <property type="entry name" value="HATPase_dom"/>
</dbReference>
<evidence type="ECO:0000256" key="2">
    <source>
        <dbReference type="ARBA" id="ARBA00004651"/>
    </source>
</evidence>
<dbReference type="FunFam" id="3.30.565.10:FF:000006">
    <property type="entry name" value="Sensor histidine kinase WalK"/>
    <property type="match status" value="1"/>
</dbReference>
<dbReference type="InterPro" id="IPR035965">
    <property type="entry name" value="PAS-like_dom_sf"/>
</dbReference>
<comment type="caution">
    <text evidence="14">The sequence shown here is derived from an EMBL/GenBank/DDBJ whole genome shotgun (WGS) entry which is preliminary data.</text>
</comment>
<dbReference type="InterPro" id="IPR004358">
    <property type="entry name" value="Sig_transdc_His_kin-like_C"/>
</dbReference>
<dbReference type="Pfam" id="PF00512">
    <property type="entry name" value="HisKA"/>
    <property type="match status" value="1"/>
</dbReference>
<dbReference type="EMBL" id="SRME01000002">
    <property type="protein sequence ID" value="TGG88416.1"/>
    <property type="molecule type" value="Genomic_DNA"/>
</dbReference>
<dbReference type="SUPFAM" id="SSF55785">
    <property type="entry name" value="PYP-like sensor domain (PAS domain)"/>
    <property type="match status" value="1"/>
</dbReference>
<dbReference type="PROSITE" id="PS50109">
    <property type="entry name" value="HIS_KIN"/>
    <property type="match status" value="1"/>
</dbReference>
<dbReference type="InterPro" id="IPR036890">
    <property type="entry name" value="HATPase_C_sf"/>
</dbReference>
<feature type="domain" description="Histidine kinase" evidence="12">
    <location>
        <begin position="396"/>
        <end position="614"/>
    </location>
</feature>
<keyword evidence="8" id="KW-0418">Kinase</keyword>
<dbReference type="InterPro" id="IPR000014">
    <property type="entry name" value="PAS"/>
</dbReference>
<dbReference type="SUPFAM" id="SSF47384">
    <property type="entry name" value="Homodimeric domain of signal transducing histidine kinase"/>
    <property type="match status" value="1"/>
</dbReference>
<dbReference type="PROSITE" id="PS50885">
    <property type="entry name" value="HAMP"/>
    <property type="match status" value="1"/>
</dbReference>
<keyword evidence="5" id="KW-0597">Phosphoprotein</keyword>
<organism evidence="14 15">
    <name type="scientific">Geotoga petraea</name>
    <dbReference type="NCBI Taxonomy" id="28234"/>
    <lineage>
        <taxon>Bacteria</taxon>
        <taxon>Thermotogati</taxon>
        <taxon>Thermotogota</taxon>
        <taxon>Thermotogae</taxon>
        <taxon>Petrotogales</taxon>
        <taxon>Petrotogaceae</taxon>
        <taxon>Geotoga</taxon>
    </lineage>
</organism>
<evidence type="ECO:0000313" key="14">
    <source>
        <dbReference type="EMBL" id="TGG88416.1"/>
    </source>
</evidence>
<dbReference type="EC" id="2.7.13.3" evidence="3"/>
<gene>
    <name evidence="14" type="ORF">E4650_05070</name>
</gene>
<comment type="subcellular location">
    <subcellularLocation>
        <location evidence="2">Cell membrane</location>
        <topology evidence="2">Multi-pass membrane protein</topology>
    </subcellularLocation>
</comment>
<keyword evidence="9 11" id="KW-1133">Transmembrane helix</keyword>
<dbReference type="InterPro" id="IPR050351">
    <property type="entry name" value="BphY/WalK/GraS-like"/>
</dbReference>
<dbReference type="AlphaFoldDB" id="A0A4Z0W051"/>
<keyword evidence="4" id="KW-1003">Cell membrane</keyword>
<dbReference type="GO" id="GO:0016036">
    <property type="term" value="P:cellular response to phosphate starvation"/>
    <property type="evidence" value="ECO:0007669"/>
    <property type="project" value="TreeGrafter"/>
</dbReference>
<evidence type="ECO:0000256" key="4">
    <source>
        <dbReference type="ARBA" id="ARBA00022475"/>
    </source>
</evidence>
<evidence type="ECO:0000256" key="5">
    <source>
        <dbReference type="ARBA" id="ARBA00022553"/>
    </source>
</evidence>
<dbReference type="Gene3D" id="6.10.340.10">
    <property type="match status" value="1"/>
</dbReference>
<dbReference type="Proteomes" id="UP000297288">
    <property type="component" value="Unassembled WGS sequence"/>
</dbReference>
<accession>A0A4Z0W051</accession>
<evidence type="ECO:0000256" key="3">
    <source>
        <dbReference type="ARBA" id="ARBA00012438"/>
    </source>
</evidence>
<feature type="transmembrane region" description="Helical" evidence="11">
    <location>
        <begin position="186"/>
        <end position="209"/>
    </location>
</feature>
<evidence type="ECO:0000256" key="11">
    <source>
        <dbReference type="SAM" id="Phobius"/>
    </source>
</evidence>
<dbReference type="NCBIfam" id="TIGR00229">
    <property type="entry name" value="sensory_box"/>
    <property type="match status" value="1"/>
</dbReference>
<evidence type="ECO:0000256" key="10">
    <source>
        <dbReference type="ARBA" id="ARBA00023136"/>
    </source>
</evidence>
<comment type="catalytic activity">
    <reaction evidence="1">
        <text>ATP + protein L-histidine = ADP + protein N-phospho-L-histidine.</text>
        <dbReference type="EC" id="2.7.13.3"/>
    </reaction>
</comment>
<feature type="domain" description="HAMP" evidence="13">
    <location>
        <begin position="210"/>
        <end position="262"/>
    </location>
</feature>
<dbReference type="Pfam" id="PF02518">
    <property type="entry name" value="HATPase_c"/>
    <property type="match status" value="1"/>
</dbReference>
<dbReference type="Pfam" id="PF00989">
    <property type="entry name" value="PAS"/>
    <property type="match status" value="1"/>
</dbReference>
<reference evidence="14 15" key="1">
    <citation type="submission" date="2019-04" db="EMBL/GenBank/DDBJ databases">
        <title>Draft genome sequence data and analysis of a Fermenting Bacterium, Geotoga petraea strain HO-Geo1, isolated from heavy-oil petroleum reservoir in Russia.</title>
        <authorList>
            <person name="Grouzdev D.S."/>
            <person name="Semenova E.M."/>
            <person name="Sokolova D.S."/>
            <person name="Tourova T.P."/>
            <person name="Poltaraus A.B."/>
            <person name="Nazina T.N."/>
        </authorList>
    </citation>
    <scope>NUCLEOTIDE SEQUENCE [LARGE SCALE GENOMIC DNA]</scope>
    <source>
        <strain evidence="14 15">HO-Geo1</strain>
    </source>
</reference>
<evidence type="ECO:0000256" key="1">
    <source>
        <dbReference type="ARBA" id="ARBA00000085"/>
    </source>
</evidence>
<dbReference type="Pfam" id="PF00672">
    <property type="entry name" value="HAMP"/>
    <property type="match status" value="1"/>
</dbReference>
<protein>
    <recommendedName>
        <fullName evidence="3">histidine kinase</fullName>
        <ecNumber evidence="3">2.7.13.3</ecNumber>
    </recommendedName>
</protein>
<dbReference type="GO" id="GO:0004721">
    <property type="term" value="F:phosphoprotein phosphatase activity"/>
    <property type="evidence" value="ECO:0007669"/>
    <property type="project" value="TreeGrafter"/>
</dbReference>
<dbReference type="Gene3D" id="3.30.450.20">
    <property type="entry name" value="PAS domain"/>
    <property type="match status" value="1"/>
</dbReference>
<dbReference type="GO" id="GO:0006355">
    <property type="term" value="P:regulation of DNA-templated transcription"/>
    <property type="evidence" value="ECO:0007669"/>
    <property type="project" value="InterPro"/>
</dbReference>
<keyword evidence="6" id="KW-0808">Transferase</keyword>
<dbReference type="Gene3D" id="1.10.287.130">
    <property type="match status" value="1"/>
</dbReference>
<dbReference type="InterPro" id="IPR003661">
    <property type="entry name" value="HisK_dim/P_dom"/>
</dbReference>
<dbReference type="CDD" id="cd06225">
    <property type="entry name" value="HAMP"/>
    <property type="match status" value="1"/>
</dbReference>
<evidence type="ECO:0000313" key="15">
    <source>
        <dbReference type="Proteomes" id="UP000297288"/>
    </source>
</evidence>
<dbReference type="OrthoDB" id="45011at2"/>
<dbReference type="SMART" id="SM00387">
    <property type="entry name" value="HATPase_c"/>
    <property type="match status" value="1"/>
</dbReference>
<dbReference type="InterPro" id="IPR036097">
    <property type="entry name" value="HisK_dim/P_sf"/>
</dbReference>
<name>A0A4Z0W051_9BACT</name>
<evidence type="ECO:0000259" key="12">
    <source>
        <dbReference type="PROSITE" id="PS50109"/>
    </source>
</evidence>
<dbReference type="InterPro" id="IPR003660">
    <property type="entry name" value="HAMP_dom"/>
</dbReference>
<dbReference type="InterPro" id="IPR005467">
    <property type="entry name" value="His_kinase_dom"/>
</dbReference>
<dbReference type="SMART" id="SM00091">
    <property type="entry name" value="PAS"/>
    <property type="match status" value="1"/>
</dbReference>
<dbReference type="SUPFAM" id="SSF55874">
    <property type="entry name" value="ATPase domain of HSP90 chaperone/DNA topoisomerase II/histidine kinase"/>
    <property type="match status" value="1"/>
</dbReference>
<dbReference type="GO" id="GO:0000155">
    <property type="term" value="F:phosphorelay sensor kinase activity"/>
    <property type="evidence" value="ECO:0007669"/>
    <property type="project" value="InterPro"/>
</dbReference>
<dbReference type="SUPFAM" id="SSF158472">
    <property type="entry name" value="HAMP domain-like"/>
    <property type="match status" value="1"/>
</dbReference>
<evidence type="ECO:0000256" key="8">
    <source>
        <dbReference type="ARBA" id="ARBA00022777"/>
    </source>
</evidence>
<dbReference type="CDD" id="cd00082">
    <property type="entry name" value="HisKA"/>
    <property type="match status" value="1"/>
</dbReference>
<evidence type="ECO:0000259" key="13">
    <source>
        <dbReference type="PROSITE" id="PS50885"/>
    </source>
</evidence>
<evidence type="ECO:0000256" key="7">
    <source>
        <dbReference type="ARBA" id="ARBA00022692"/>
    </source>
</evidence>
<proteinExistence type="predicted"/>
<keyword evidence="7 11" id="KW-0812">Transmembrane</keyword>
<dbReference type="GO" id="GO:0005886">
    <property type="term" value="C:plasma membrane"/>
    <property type="evidence" value="ECO:0007669"/>
    <property type="project" value="UniProtKB-SubCell"/>
</dbReference>
<dbReference type="Gene3D" id="3.30.565.10">
    <property type="entry name" value="Histidine kinase-like ATPase, C-terminal domain"/>
    <property type="match status" value="1"/>
</dbReference>
<sequence>MVSEVIIMLNSLKSKFLFLVIILIVIIGVLGIFSSSSLYRMTNEVELLISNNYDSIKVLNQMKYSIKEQNNAIANLIRNFSILNVETFYNERNNFEDALEFQNNNITEEGENDLVQNLNSNYNKYLNLFDELKNNREDTEFIEGLYADSIRPLYSEILNNIDELIKINENSIFGSRDELVDKWRNVTVLIVVITVFSVFMSIYLSLFLIKRFLSPLFKLINEIKTIKSMSKREPLDIETNDELGILIQEFNKMTERIKEFEKSTIEQLGEEKSKSVALINNIPDPIFVLDENMKLILTNYAFKEFFKCKEEVKHKFIFDIVKNLDLYDILSNLVKSDKENDYRVIKIEIEDQKYFFNVLATKIRDVNANLNGIIVSLRNITKEKEFENMRLGLISSVSHEFKTPLTSIILGLSILEEKIKNIDSENEELVLTIKEDVEKISNLISNLVNLRKIDDIDAFYEYDYEDLNEIVRTSVEQFEFQANKENKNIYVDLQEIPNIYIDKVKISWVINNLISNSLKHTKENDDIAIKTYQNDNENVIFEIADTGKGIKADKIENIFKKYYSSRENKTNYVDDSGMGLTISKEILDSHGASIEIESQNEKGTKFIITFSKGDNKNEENSDS</sequence>
<dbReference type="CDD" id="cd00130">
    <property type="entry name" value="PAS"/>
    <property type="match status" value="1"/>
</dbReference>
<dbReference type="SMART" id="SM00388">
    <property type="entry name" value="HisKA"/>
    <property type="match status" value="1"/>
</dbReference>
<evidence type="ECO:0000256" key="9">
    <source>
        <dbReference type="ARBA" id="ARBA00022989"/>
    </source>
</evidence>
<feature type="transmembrane region" description="Helical" evidence="11">
    <location>
        <begin position="16"/>
        <end position="33"/>
    </location>
</feature>